<dbReference type="Proteomes" id="UP000060016">
    <property type="component" value="Chromosome"/>
</dbReference>
<evidence type="ECO:0008006" key="5">
    <source>
        <dbReference type="Google" id="ProtNLM"/>
    </source>
</evidence>
<evidence type="ECO:0000313" key="3">
    <source>
        <dbReference type="EMBL" id="AKV58464.1"/>
    </source>
</evidence>
<feature type="transmembrane region" description="Helical" evidence="2">
    <location>
        <begin position="269"/>
        <end position="289"/>
    </location>
</feature>
<feature type="transmembrane region" description="Helical" evidence="2">
    <location>
        <begin position="486"/>
        <end position="506"/>
    </location>
</feature>
<dbReference type="PATRIC" id="fig|156976.3.peg.779"/>
<feature type="transmembrane region" description="Helical" evidence="2">
    <location>
        <begin position="600"/>
        <end position="618"/>
    </location>
</feature>
<feature type="transmembrane region" description="Helical" evidence="2">
    <location>
        <begin position="238"/>
        <end position="257"/>
    </location>
</feature>
<protein>
    <recommendedName>
        <fullName evidence="5">DUF2339 domain-containing protein</fullName>
    </recommendedName>
</protein>
<keyword evidence="2" id="KW-0472">Membrane</keyword>
<feature type="transmembrane region" description="Helical" evidence="2">
    <location>
        <begin position="334"/>
        <end position="352"/>
    </location>
</feature>
<sequence length="675" mass="73379">MSHPREQIIDDVRRQLNELRQSTAHSQMLIDAITSNLNQLTSSPAAAPQPAAQPMPQPVPQMTPAPPQPAPIVQQQPPQKPSLRQRVSASMHERPQLSTEQRIMRWAAIIGSVITFVGACLGIALAIQSGLLGPVGRAVGAALLAVILLGIGIWLDVRKGTNAGVMALYVTSFLILSLDLFYVGMVQNWVLPDAVVLAFILLWTGYLALAKWRNNLRLVVAMCIILVFYSGTLITKYAFANALVLVPPVLVVLMTWWMCRQASPRMLTIVRTVAGLLLAWQTWLVMVLGDFISGPYTEAELINAAVVIPLVGVVLLVVGELFFRPYPATPRMTVAAGVVAPALVLLLSHMMLEDVARWILVAVAVAVTYLVTVVGRGRPGRQKANQAAQQPANSWLITGWFMVLPFTFLPLFLIYHDAYNLSPWTSWVPRLTLLVMASAVVFLTTRVPVRTVPVLAAWAIMVLAGVWDALFTALNPLLPLLAAPQYLAMGVALAVLLVVCIALPGLRQVLSGTAHKAFAAYGLLLEMVAVVTITQSIGELISPSTYNSTTHNYEGHEGAFYVGHMIVSISWMALAAWLLVKRASNRAHNMDAKSERTAGLIIAIVATAKLVLFDMAALDGIPRVLTFIVSGLLLIAVAAKGAQRKQEPGEQQPQQKPQPQLQPQLHQRPEEFAGK</sequence>
<feature type="transmembrane region" description="Helical" evidence="2">
    <location>
        <begin position="518"/>
        <end position="538"/>
    </location>
</feature>
<dbReference type="AlphaFoldDB" id="A0A0K1RAM6"/>
<dbReference type="KEGG" id="crie:AK829_03950"/>
<accession>A0A0K1RAM6</accession>
<keyword evidence="2" id="KW-0812">Transmembrane</keyword>
<dbReference type="EMBL" id="CP012342">
    <property type="protein sequence ID" value="AKV58464.1"/>
    <property type="molecule type" value="Genomic_DNA"/>
</dbReference>
<feature type="transmembrane region" description="Helical" evidence="2">
    <location>
        <begin position="427"/>
        <end position="445"/>
    </location>
</feature>
<gene>
    <name evidence="3" type="ORF">AK829_03950</name>
</gene>
<dbReference type="InterPro" id="IPR019286">
    <property type="entry name" value="DUF2339_TM"/>
</dbReference>
<evidence type="ECO:0000256" key="2">
    <source>
        <dbReference type="SAM" id="Phobius"/>
    </source>
</evidence>
<feature type="transmembrane region" description="Helical" evidence="2">
    <location>
        <begin position="164"/>
        <end position="183"/>
    </location>
</feature>
<dbReference type="STRING" id="156976.AK829_03950"/>
<evidence type="ECO:0000256" key="1">
    <source>
        <dbReference type="SAM" id="MobiDB-lite"/>
    </source>
</evidence>
<dbReference type="RefSeq" id="WP_052204461.1">
    <property type="nucleotide sequence ID" value="NZ_CP012342.1"/>
</dbReference>
<feature type="transmembrane region" description="Helical" evidence="2">
    <location>
        <begin position="189"/>
        <end position="209"/>
    </location>
</feature>
<feature type="transmembrane region" description="Helical" evidence="2">
    <location>
        <begin position="452"/>
        <end position="474"/>
    </location>
</feature>
<organism evidence="3 4">
    <name type="scientific">Corynebacterium riegelii</name>
    <dbReference type="NCBI Taxonomy" id="156976"/>
    <lineage>
        <taxon>Bacteria</taxon>
        <taxon>Bacillati</taxon>
        <taxon>Actinomycetota</taxon>
        <taxon>Actinomycetes</taxon>
        <taxon>Mycobacteriales</taxon>
        <taxon>Corynebacteriaceae</taxon>
        <taxon>Corynebacterium</taxon>
    </lineage>
</organism>
<reference evidence="3 4" key="1">
    <citation type="submission" date="2015-08" db="EMBL/GenBank/DDBJ databases">
        <authorList>
            <person name="Babu N.S."/>
            <person name="Beckwith C.J."/>
            <person name="Beseler K.G."/>
            <person name="Brison A."/>
            <person name="Carone J.V."/>
            <person name="Caskin T.P."/>
            <person name="Diamond M."/>
            <person name="Durham M.E."/>
            <person name="Foxe J.M."/>
            <person name="Go M."/>
            <person name="Henderson B.A."/>
            <person name="Jones I.B."/>
            <person name="McGettigan J.A."/>
            <person name="Micheletti S.J."/>
            <person name="Nasrallah M.E."/>
            <person name="Ortiz D."/>
            <person name="Piller C.R."/>
            <person name="Privatt S.R."/>
            <person name="Schneider S.L."/>
            <person name="Sharp S."/>
            <person name="Smith T.C."/>
            <person name="Stanton J.D."/>
            <person name="Ullery H.E."/>
            <person name="Wilson R.J."/>
            <person name="Serrano M.G."/>
            <person name="Buck G."/>
            <person name="Lee V."/>
            <person name="Wang Y."/>
            <person name="Carvalho R."/>
            <person name="Voegtly L."/>
            <person name="Shi R."/>
            <person name="Duckworth R."/>
            <person name="Johnson A."/>
            <person name="Loviza R."/>
            <person name="Walstead R."/>
            <person name="Shah Z."/>
            <person name="Kiflezghi M."/>
            <person name="Wade K."/>
            <person name="Ball S.L."/>
            <person name="Bradley K.W."/>
            <person name="Asai D.J."/>
            <person name="Bowman C.A."/>
            <person name="Russell D.A."/>
            <person name="Pope W.H."/>
            <person name="Jacobs-Sera D."/>
            <person name="Hendrix R.W."/>
            <person name="Hatfull G.F."/>
        </authorList>
    </citation>
    <scope>NUCLEOTIDE SEQUENCE [LARGE SCALE GENOMIC DNA]</scope>
    <source>
        <strain evidence="3 4">PUDD_83A45</strain>
    </source>
</reference>
<feature type="compositionally biased region" description="Pro residues" evidence="1">
    <location>
        <begin position="51"/>
        <end position="70"/>
    </location>
</feature>
<evidence type="ECO:0000313" key="4">
    <source>
        <dbReference type="Proteomes" id="UP000060016"/>
    </source>
</evidence>
<feature type="transmembrane region" description="Helical" evidence="2">
    <location>
        <begin position="106"/>
        <end position="127"/>
    </location>
</feature>
<keyword evidence="2" id="KW-1133">Transmembrane helix</keyword>
<feature type="transmembrane region" description="Helical" evidence="2">
    <location>
        <begin position="395"/>
        <end position="415"/>
    </location>
</feature>
<feature type="transmembrane region" description="Helical" evidence="2">
    <location>
        <begin position="301"/>
        <end position="322"/>
    </location>
</feature>
<dbReference type="Pfam" id="PF10101">
    <property type="entry name" value="DUF2339"/>
    <property type="match status" value="1"/>
</dbReference>
<feature type="transmembrane region" description="Helical" evidence="2">
    <location>
        <begin position="139"/>
        <end position="157"/>
    </location>
</feature>
<feature type="compositionally biased region" description="Low complexity" evidence="1">
    <location>
        <begin position="649"/>
        <end position="666"/>
    </location>
</feature>
<feature type="region of interest" description="Disordered" evidence="1">
    <location>
        <begin position="40"/>
        <end position="96"/>
    </location>
</feature>
<proteinExistence type="predicted"/>
<feature type="transmembrane region" description="Helical" evidence="2">
    <location>
        <begin position="358"/>
        <end position="375"/>
    </location>
</feature>
<feature type="transmembrane region" description="Helical" evidence="2">
    <location>
        <begin position="624"/>
        <end position="642"/>
    </location>
</feature>
<feature type="transmembrane region" description="Helical" evidence="2">
    <location>
        <begin position="558"/>
        <end position="580"/>
    </location>
</feature>
<name>A0A0K1RAM6_9CORY</name>
<feature type="region of interest" description="Disordered" evidence="1">
    <location>
        <begin position="643"/>
        <end position="675"/>
    </location>
</feature>
<keyword evidence="4" id="KW-1185">Reference proteome</keyword>
<feature type="transmembrane region" description="Helical" evidence="2">
    <location>
        <begin position="216"/>
        <end position="232"/>
    </location>
</feature>